<keyword evidence="1" id="KW-0472">Membrane</keyword>
<evidence type="ECO:0000313" key="3">
    <source>
        <dbReference type="Proteomes" id="UP001500902"/>
    </source>
</evidence>
<accession>A0ABP7ECS1</accession>
<feature type="transmembrane region" description="Helical" evidence="1">
    <location>
        <begin position="37"/>
        <end position="58"/>
    </location>
</feature>
<dbReference type="Proteomes" id="UP001500902">
    <property type="component" value="Unassembled WGS sequence"/>
</dbReference>
<comment type="caution">
    <text evidence="2">The sequence shown here is derived from an EMBL/GenBank/DDBJ whole genome shotgun (WGS) entry which is preliminary data.</text>
</comment>
<keyword evidence="1" id="KW-1133">Transmembrane helix</keyword>
<keyword evidence="1" id="KW-0812">Transmembrane</keyword>
<sequence length="70" mass="7164">MHTPVTTTVSNTIGMILGALVNTVASLFFLFSANADWMAAALLTVGSALGGVIGGRAIEVYVRPGNVRTA</sequence>
<keyword evidence="3" id="KW-1185">Reference proteome</keyword>
<feature type="transmembrane region" description="Helical" evidence="1">
    <location>
        <begin position="12"/>
        <end position="31"/>
    </location>
</feature>
<proteinExistence type="predicted"/>
<gene>
    <name evidence="2" type="ORF">GCM10022224_097750</name>
</gene>
<evidence type="ECO:0000256" key="1">
    <source>
        <dbReference type="SAM" id="Phobius"/>
    </source>
</evidence>
<evidence type="ECO:0000313" key="2">
    <source>
        <dbReference type="EMBL" id="GAA3716576.1"/>
    </source>
</evidence>
<protein>
    <submittedName>
        <fullName evidence="2">Uncharacterized protein</fullName>
    </submittedName>
</protein>
<organism evidence="2 3">
    <name type="scientific">Nonomuraea antimicrobica</name>
    <dbReference type="NCBI Taxonomy" id="561173"/>
    <lineage>
        <taxon>Bacteria</taxon>
        <taxon>Bacillati</taxon>
        <taxon>Actinomycetota</taxon>
        <taxon>Actinomycetes</taxon>
        <taxon>Streptosporangiales</taxon>
        <taxon>Streptosporangiaceae</taxon>
        <taxon>Nonomuraea</taxon>
    </lineage>
</organism>
<dbReference type="RefSeq" id="WP_344895903.1">
    <property type="nucleotide sequence ID" value="NZ_BAAAZP010000236.1"/>
</dbReference>
<reference evidence="3" key="1">
    <citation type="journal article" date="2019" name="Int. J. Syst. Evol. Microbiol.">
        <title>The Global Catalogue of Microorganisms (GCM) 10K type strain sequencing project: providing services to taxonomists for standard genome sequencing and annotation.</title>
        <authorList>
            <consortium name="The Broad Institute Genomics Platform"/>
            <consortium name="The Broad Institute Genome Sequencing Center for Infectious Disease"/>
            <person name="Wu L."/>
            <person name="Ma J."/>
        </authorList>
    </citation>
    <scope>NUCLEOTIDE SEQUENCE [LARGE SCALE GENOMIC DNA]</scope>
    <source>
        <strain evidence="3">JCM 16904</strain>
    </source>
</reference>
<dbReference type="EMBL" id="BAAAZP010000236">
    <property type="protein sequence ID" value="GAA3716576.1"/>
    <property type="molecule type" value="Genomic_DNA"/>
</dbReference>
<name>A0ABP7ECS1_9ACTN</name>